<dbReference type="PANTHER" id="PTHR12558">
    <property type="entry name" value="CELL DIVISION CYCLE 16,23,27"/>
    <property type="match status" value="1"/>
</dbReference>
<dbReference type="InterPro" id="IPR011990">
    <property type="entry name" value="TPR-like_helical_dom_sf"/>
</dbReference>
<evidence type="ECO:0008006" key="3">
    <source>
        <dbReference type="Google" id="ProtNLM"/>
    </source>
</evidence>
<dbReference type="Pfam" id="PF14559">
    <property type="entry name" value="TPR_19"/>
    <property type="match status" value="1"/>
</dbReference>
<accession>N8WM39</accession>
<dbReference type="Proteomes" id="UP000018438">
    <property type="component" value="Unassembled WGS sequence"/>
</dbReference>
<sequence length="588" mass="67244">MLLCNIGVIKSITWIKKKLRYINSRGHGHTIKQYSTTFLLVGSMASTAQLQAAGTVYHANPNYEAIKQSMIAEFALASNDIPTALHNYTVLAIKSNSTTVKQRALNVALEHDDLRAALDISTHWVVQEPQDVPAMFYLAHIALKAHEYELAAETLDKILQIDDSADLEEILAGIVPTDTDDRNYLIQALSSSKAKNNPSILVLVAGLEAQNGQFEQALLTINRALKKRPRSTGYILLKANLLQALDDQEQTLKWYEKASNKNRNNIEVRLAEVKYLIKLNETRLALQKLETILKKWPTHEEALFIAGLTSIDLEEYDKAEKYLVELRYSDQYQNEAYYYLAINAERKQHYETAKAYYRLVDGSLYTVSRRNMISIFSKQEKLTDALRFLTQERVNYPQHASFLYLAQADILKKMDNKKAALRLLEEASNNLPDDPELVYAQVLLLDPHQDRLLLDQLLKRLLNIEPNNPAYLNAYAYTLAMQNRRLEEARRYVEQALEYAPEQASILDTFGFICYQQNDFATAALAWEKAYNLNPSAKIGVRLARSLYMNGDIEQFQQVFKQLQQNYPDDPELKQLHSLLLSPPMKTS</sequence>
<dbReference type="Gene3D" id="1.25.40.10">
    <property type="entry name" value="Tetratricopeptide repeat domain"/>
    <property type="match status" value="3"/>
</dbReference>
<dbReference type="SMART" id="SM00028">
    <property type="entry name" value="TPR"/>
    <property type="match status" value="5"/>
</dbReference>
<keyword evidence="2" id="KW-1185">Reference proteome</keyword>
<dbReference type="EMBL" id="APPI01000016">
    <property type="protein sequence ID" value="ENV13026.1"/>
    <property type="molecule type" value="Genomic_DNA"/>
</dbReference>
<organism evidence="1 2">
    <name type="scientific">Acinetobacter schindleri NIPH 900</name>
    <dbReference type="NCBI Taxonomy" id="1217675"/>
    <lineage>
        <taxon>Bacteria</taxon>
        <taxon>Pseudomonadati</taxon>
        <taxon>Pseudomonadota</taxon>
        <taxon>Gammaproteobacteria</taxon>
        <taxon>Moraxellales</taxon>
        <taxon>Moraxellaceae</taxon>
        <taxon>Acinetobacter</taxon>
    </lineage>
</organism>
<evidence type="ECO:0000313" key="1">
    <source>
        <dbReference type="EMBL" id="ENV13026.1"/>
    </source>
</evidence>
<dbReference type="Pfam" id="PF13432">
    <property type="entry name" value="TPR_16"/>
    <property type="match status" value="1"/>
</dbReference>
<evidence type="ECO:0000313" key="2">
    <source>
        <dbReference type="Proteomes" id="UP000018438"/>
    </source>
</evidence>
<dbReference type="PANTHER" id="PTHR12558:SF44">
    <property type="entry name" value="TETRATRICOPEPTIDE REPEAT-CONTAINING PROTEIN"/>
    <property type="match status" value="1"/>
</dbReference>
<dbReference type="AlphaFoldDB" id="N8WM39"/>
<name>N8WM39_9GAMM</name>
<dbReference type="PATRIC" id="fig|1217675.3.peg.1631"/>
<gene>
    <name evidence="1" type="ORF">F965_01693</name>
</gene>
<proteinExistence type="predicted"/>
<dbReference type="GO" id="GO:0051301">
    <property type="term" value="P:cell division"/>
    <property type="evidence" value="ECO:0007669"/>
    <property type="project" value="TreeGrafter"/>
</dbReference>
<dbReference type="HOGENOM" id="CLU_007251_4_1_6"/>
<dbReference type="InterPro" id="IPR019734">
    <property type="entry name" value="TPR_rpt"/>
</dbReference>
<comment type="caution">
    <text evidence="1">The sequence shown here is derived from an EMBL/GenBank/DDBJ whole genome shotgun (WGS) entry which is preliminary data.</text>
</comment>
<protein>
    <recommendedName>
        <fullName evidence="3">Tetratricopeptide repeat protein</fullName>
    </recommendedName>
</protein>
<dbReference type="SUPFAM" id="SSF48452">
    <property type="entry name" value="TPR-like"/>
    <property type="match status" value="3"/>
</dbReference>
<reference evidence="1 2" key="1">
    <citation type="submission" date="2013-02" db="EMBL/GenBank/DDBJ databases">
        <title>The Genome Sequence of Acinetobacter schindleri NIPH 900.</title>
        <authorList>
            <consortium name="The Broad Institute Genome Sequencing Platform"/>
            <consortium name="The Broad Institute Genome Sequencing Center for Infectious Disease"/>
            <person name="Cerqueira G."/>
            <person name="Feldgarden M."/>
            <person name="Courvalin P."/>
            <person name="Perichon B."/>
            <person name="Grillot-Courvalin C."/>
            <person name="Clermont D."/>
            <person name="Rocha E."/>
            <person name="Yoon E.-J."/>
            <person name="Nemec A."/>
            <person name="Walker B."/>
            <person name="Young S.K."/>
            <person name="Zeng Q."/>
            <person name="Gargeya S."/>
            <person name="Fitzgerald M."/>
            <person name="Haas B."/>
            <person name="Abouelleil A."/>
            <person name="Alvarado L."/>
            <person name="Arachchi H.M."/>
            <person name="Berlin A.M."/>
            <person name="Chapman S.B."/>
            <person name="Dewar J."/>
            <person name="Goldberg J."/>
            <person name="Griggs A."/>
            <person name="Gujja S."/>
            <person name="Hansen M."/>
            <person name="Howarth C."/>
            <person name="Imamovic A."/>
            <person name="Larimer J."/>
            <person name="McCowan C."/>
            <person name="Murphy C."/>
            <person name="Neiman D."/>
            <person name="Pearson M."/>
            <person name="Priest M."/>
            <person name="Roberts A."/>
            <person name="Saif S."/>
            <person name="Shea T."/>
            <person name="Sisk P."/>
            <person name="Sykes S."/>
            <person name="Wortman J."/>
            <person name="Nusbaum C."/>
            <person name="Birren B."/>
        </authorList>
    </citation>
    <scope>NUCLEOTIDE SEQUENCE [LARGE SCALE GENOMIC DNA]</scope>
    <source>
        <strain evidence="1 2">NIPH 900</strain>
    </source>
</reference>